<keyword evidence="2 6" id="KW-0489">Methyltransferase</keyword>
<dbReference type="PANTHER" id="PTHR45875">
    <property type="entry name" value="METHYLTRANSFERASE N6AMT1"/>
    <property type="match status" value="1"/>
</dbReference>
<dbReference type="NCBIfam" id="TIGR00537">
    <property type="entry name" value="hemK_rel_arch"/>
    <property type="match status" value="1"/>
</dbReference>
<comment type="similarity">
    <text evidence="1">Belongs to the eukaryotic/archaeal PrmC-related family.</text>
</comment>
<name>A0A4Q7IYW8_9PSEU</name>
<dbReference type="Pfam" id="PF05175">
    <property type="entry name" value="MTS"/>
    <property type="match status" value="1"/>
</dbReference>
<dbReference type="Gene3D" id="3.40.50.150">
    <property type="entry name" value="Vaccinia Virus protein VP39"/>
    <property type="match status" value="1"/>
</dbReference>
<dbReference type="InterPro" id="IPR029063">
    <property type="entry name" value="SAM-dependent_MTases_sf"/>
</dbReference>
<dbReference type="GO" id="GO:0008276">
    <property type="term" value="F:protein methyltransferase activity"/>
    <property type="evidence" value="ECO:0007669"/>
    <property type="project" value="TreeGrafter"/>
</dbReference>
<dbReference type="CDD" id="cd02440">
    <property type="entry name" value="AdoMet_MTases"/>
    <property type="match status" value="1"/>
</dbReference>
<dbReference type="InterPro" id="IPR052190">
    <property type="entry name" value="Euk-Arch_PrmC-MTase"/>
</dbReference>
<dbReference type="GO" id="GO:0008170">
    <property type="term" value="F:N-methyltransferase activity"/>
    <property type="evidence" value="ECO:0007669"/>
    <property type="project" value="UniProtKB-ARBA"/>
</dbReference>
<dbReference type="PANTHER" id="PTHR45875:SF1">
    <property type="entry name" value="METHYLTRANSFERASE N6AMT1"/>
    <property type="match status" value="1"/>
</dbReference>
<protein>
    <submittedName>
        <fullName evidence="6">Methyltransferase domain-containing protein</fullName>
    </submittedName>
</protein>
<gene>
    <name evidence="6" type="ORF">EWH70_29940</name>
</gene>
<evidence type="ECO:0000313" key="7">
    <source>
        <dbReference type="Proteomes" id="UP000292003"/>
    </source>
</evidence>
<evidence type="ECO:0000313" key="6">
    <source>
        <dbReference type="EMBL" id="RZQ60211.1"/>
    </source>
</evidence>
<dbReference type="OrthoDB" id="8746524at2"/>
<feature type="domain" description="Methyltransferase small" evidence="5">
    <location>
        <begin position="6"/>
        <end position="105"/>
    </location>
</feature>
<dbReference type="InterPro" id="IPR007848">
    <property type="entry name" value="Small_mtfrase_dom"/>
</dbReference>
<evidence type="ECO:0000256" key="4">
    <source>
        <dbReference type="ARBA" id="ARBA00022691"/>
    </source>
</evidence>
<sequence length="219" mass="23562">MWLLRLPGVYRPQADTRLLTGALRQACVSPGGRVLDLCTGSGAVALAAARAGAREVVAVDHCRRAVWSAAVNAAIRGLPVRARRGDLLEAVPDGRFDLVLANPPYVPCPPEPGPRRGQAWDAGPDGRLFLDPLCSGLSRMLTQRGTALIVHSALSTPERSIRQLRDSGLKASVVARAFVPFGPVNRSRVSYLEEAGYSLPGQRTEELVVIRADRTERTP</sequence>
<keyword evidence="4" id="KW-0949">S-adenosyl-L-methionine</keyword>
<dbReference type="GO" id="GO:0032259">
    <property type="term" value="P:methylation"/>
    <property type="evidence" value="ECO:0007669"/>
    <property type="project" value="UniProtKB-KW"/>
</dbReference>
<evidence type="ECO:0000256" key="1">
    <source>
        <dbReference type="ARBA" id="ARBA00006149"/>
    </source>
</evidence>
<proteinExistence type="inferred from homology"/>
<evidence type="ECO:0000256" key="2">
    <source>
        <dbReference type="ARBA" id="ARBA00022603"/>
    </source>
</evidence>
<organism evidence="6 7">
    <name type="scientific">Amycolatopsis suaedae</name>
    <dbReference type="NCBI Taxonomy" id="2510978"/>
    <lineage>
        <taxon>Bacteria</taxon>
        <taxon>Bacillati</taxon>
        <taxon>Actinomycetota</taxon>
        <taxon>Actinomycetes</taxon>
        <taxon>Pseudonocardiales</taxon>
        <taxon>Pseudonocardiaceae</taxon>
        <taxon>Amycolatopsis</taxon>
    </lineage>
</organism>
<dbReference type="GO" id="GO:0035657">
    <property type="term" value="C:eRF1 methyltransferase complex"/>
    <property type="evidence" value="ECO:0007669"/>
    <property type="project" value="TreeGrafter"/>
</dbReference>
<dbReference type="Proteomes" id="UP000292003">
    <property type="component" value="Unassembled WGS sequence"/>
</dbReference>
<reference evidence="6 7" key="1">
    <citation type="submission" date="2019-02" db="EMBL/GenBank/DDBJ databases">
        <title>Draft genome sequence of Amycolatopsis sp. 8-3EHSu isolated from roots of Suaeda maritima.</title>
        <authorList>
            <person name="Duangmal K."/>
            <person name="Chantavorakit T."/>
        </authorList>
    </citation>
    <scope>NUCLEOTIDE SEQUENCE [LARGE SCALE GENOMIC DNA]</scope>
    <source>
        <strain evidence="6 7">8-3EHSu</strain>
    </source>
</reference>
<keyword evidence="7" id="KW-1185">Reference proteome</keyword>
<evidence type="ECO:0000256" key="3">
    <source>
        <dbReference type="ARBA" id="ARBA00022679"/>
    </source>
</evidence>
<dbReference type="RefSeq" id="WP_130478912.1">
    <property type="nucleotide sequence ID" value="NZ_SFCC01000018.1"/>
</dbReference>
<dbReference type="SUPFAM" id="SSF53335">
    <property type="entry name" value="S-adenosyl-L-methionine-dependent methyltransferases"/>
    <property type="match status" value="1"/>
</dbReference>
<keyword evidence="3 6" id="KW-0808">Transferase</keyword>
<dbReference type="InterPro" id="IPR004557">
    <property type="entry name" value="PrmC-related"/>
</dbReference>
<dbReference type="GO" id="GO:0008757">
    <property type="term" value="F:S-adenosylmethionine-dependent methyltransferase activity"/>
    <property type="evidence" value="ECO:0007669"/>
    <property type="project" value="TreeGrafter"/>
</dbReference>
<dbReference type="InterPro" id="IPR002052">
    <property type="entry name" value="DNA_methylase_N6_adenine_CS"/>
</dbReference>
<comment type="caution">
    <text evidence="6">The sequence shown here is derived from an EMBL/GenBank/DDBJ whole genome shotgun (WGS) entry which is preliminary data.</text>
</comment>
<dbReference type="PROSITE" id="PS00092">
    <property type="entry name" value="N6_MTASE"/>
    <property type="match status" value="1"/>
</dbReference>
<accession>A0A4Q7IYW8</accession>
<dbReference type="AlphaFoldDB" id="A0A4Q7IYW8"/>
<dbReference type="GO" id="GO:0003676">
    <property type="term" value="F:nucleic acid binding"/>
    <property type="evidence" value="ECO:0007669"/>
    <property type="project" value="InterPro"/>
</dbReference>
<evidence type="ECO:0000259" key="5">
    <source>
        <dbReference type="Pfam" id="PF05175"/>
    </source>
</evidence>
<dbReference type="EMBL" id="SFCC01000018">
    <property type="protein sequence ID" value="RZQ60211.1"/>
    <property type="molecule type" value="Genomic_DNA"/>
</dbReference>